<dbReference type="Proteomes" id="UP001206548">
    <property type="component" value="Unassembled WGS sequence"/>
</dbReference>
<dbReference type="PANTHER" id="PTHR24421">
    <property type="entry name" value="NITRATE/NITRITE SENSOR PROTEIN NARX-RELATED"/>
    <property type="match status" value="1"/>
</dbReference>
<evidence type="ECO:0000256" key="3">
    <source>
        <dbReference type="ARBA" id="ARBA00022679"/>
    </source>
</evidence>
<feature type="transmembrane region" description="Helical" evidence="6">
    <location>
        <begin position="31"/>
        <end position="48"/>
    </location>
</feature>
<dbReference type="CDD" id="cd16917">
    <property type="entry name" value="HATPase_UhpB-NarQ-NarX-like"/>
    <property type="match status" value="1"/>
</dbReference>
<dbReference type="RefSeq" id="WP_259138970.1">
    <property type="nucleotide sequence ID" value="NZ_JANUXX010000007.1"/>
</dbReference>
<evidence type="ECO:0000256" key="4">
    <source>
        <dbReference type="ARBA" id="ARBA00022777"/>
    </source>
</evidence>
<feature type="transmembrane region" description="Helical" evidence="6">
    <location>
        <begin position="7"/>
        <end position="25"/>
    </location>
</feature>
<comment type="caution">
    <text evidence="8">The sequence shown here is derived from an EMBL/GenBank/DDBJ whole genome shotgun (WGS) entry which is preliminary data.</text>
</comment>
<keyword evidence="6" id="KW-1133">Transmembrane helix</keyword>
<keyword evidence="3" id="KW-0808">Transferase</keyword>
<dbReference type="EMBL" id="JANUXX010000007">
    <property type="protein sequence ID" value="MCS4488600.1"/>
    <property type="molecule type" value="Genomic_DNA"/>
</dbReference>
<dbReference type="InterPro" id="IPR050482">
    <property type="entry name" value="Sensor_HK_TwoCompSys"/>
</dbReference>
<keyword evidence="6" id="KW-0812">Transmembrane</keyword>
<dbReference type="GO" id="GO:0016301">
    <property type="term" value="F:kinase activity"/>
    <property type="evidence" value="ECO:0007669"/>
    <property type="project" value="UniProtKB-KW"/>
</dbReference>
<gene>
    <name evidence="8" type="ORF">NXS10_06475</name>
</gene>
<proteinExistence type="predicted"/>
<evidence type="ECO:0000256" key="5">
    <source>
        <dbReference type="ARBA" id="ARBA00023012"/>
    </source>
</evidence>
<dbReference type="SUPFAM" id="SSF55874">
    <property type="entry name" value="ATPase domain of HSP90 chaperone/DNA topoisomerase II/histidine kinase"/>
    <property type="match status" value="1"/>
</dbReference>
<dbReference type="InterPro" id="IPR036890">
    <property type="entry name" value="HATPase_C_sf"/>
</dbReference>
<name>A0ABT2F880_9STRE</name>
<accession>A0ABT2F880</accession>
<feature type="domain" description="Signal transduction histidine kinase subgroup 3 dimerisation and phosphoacceptor" evidence="7">
    <location>
        <begin position="173"/>
        <end position="237"/>
    </location>
</feature>
<evidence type="ECO:0000313" key="9">
    <source>
        <dbReference type="Proteomes" id="UP001206548"/>
    </source>
</evidence>
<evidence type="ECO:0000313" key="8">
    <source>
        <dbReference type="EMBL" id="MCS4488600.1"/>
    </source>
</evidence>
<reference evidence="8 9" key="1">
    <citation type="journal article" date="2023" name="Int. J. Syst. Evol. Microbiol.">
        <title>Streptococcus sciuri sp. nov., Staphylococcus marylandisciuri sp. nov. and Staphylococcus americanisciuri sp. nov., isolated from faeces of eastern grey squirrel (Sciurus carolinensis).</title>
        <authorList>
            <person name="Volokhov D.V."/>
            <person name="Zagorodnyaya T.A."/>
            <person name="Furtak V.A."/>
            <person name="Nattanmai G."/>
            <person name="Randall L."/>
            <person name="Jose S."/>
            <person name="Gao Y."/>
            <person name="Eisenberg T."/>
            <person name="Delmonte P."/>
            <person name="Blom J."/>
            <person name="Mitchell K.K."/>
        </authorList>
    </citation>
    <scope>NUCLEOTIDE SEQUENCE [LARGE SCALE GENOMIC DNA]</scope>
    <source>
        <strain evidence="8 9">SQ9-PEA</strain>
    </source>
</reference>
<evidence type="ECO:0000256" key="2">
    <source>
        <dbReference type="ARBA" id="ARBA00012438"/>
    </source>
</evidence>
<feature type="transmembrane region" description="Helical" evidence="6">
    <location>
        <begin position="96"/>
        <end position="118"/>
    </location>
</feature>
<protein>
    <recommendedName>
        <fullName evidence="2">histidine kinase</fullName>
        <ecNumber evidence="2">2.7.13.3</ecNumber>
    </recommendedName>
</protein>
<organism evidence="8 9">
    <name type="scientific">Streptococcus sciuri</name>
    <dbReference type="NCBI Taxonomy" id="2973939"/>
    <lineage>
        <taxon>Bacteria</taxon>
        <taxon>Bacillati</taxon>
        <taxon>Bacillota</taxon>
        <taxon>Bacilli</taxon>
        <taxon>Lactobacillales</taxon>
        <taxon>Streptococcaceae</taxon>
        <taxon>Streptococcus</taxon>
    </lineage>
</organism>
<keyword evidence="5" id="KW-0902">Two-component regulatory system</keyword>
<dbReference type="InterPro" id="IPR011712">
    <property type="entry name" value="Sig_transdc_His_kin_sub3_dim/P"/>
</dbReference>
<dbReference type="PANTHER" id="PTHR24421:SF63">
    <property type="entry name" value="SENSOR HISTIDINE KINASE DESK"/>
    <property type="match status" value="1"/>
</dbReference>
<sequence length="364" mass="41848">MKKHPLSFIRYDAALLFLVFALSSIYDWKSAILVIPATVLFAIAYFFLVRDILAKCNWLFWLLILAYIYGMVVFGDVNFVWYFFFATNLLVYKFNASWFSWQFILFYLTLFGAVATVVVRDGMSVANAMQLLFVLVFIMGITVASKKDHQARLIKQKLVEKNRTINILSAENERNRIGRDLHDTLGHTFAMMTLKTELALKQLENKQYDSAKQQIEDLNRISHESMYEVREIVNNLKYRSVAEELQEIERLFDLSGISLQLTNKLELESLSPVLQSTITMVLRELTNNVVKHSEAKHCYLTLERHQNGKVVIICEDDGIGFASLTGDELTSIHERLRLVNGTSLVVSMKNPTIVRIQLQEGGRV</sequence>
<dbReference type="Gene3D" id="3.30.565.10">
    <property type="entry name" value="Histidine kinase-like ATPase, C-terminal domain"/>
    <property type="match status" value="1"/>
</dbReference>
<evidence type="ECO:0000259" key="7">
    <source>
        <dbReference type="Pfam" id="PF07730"/>
    </source>
</evidence>
<evidence type="ECO:0000256" key="6">
    <source>
        <dbReference type="SAM" id="Phobius"/>
    </source>
</evidence>
<keyword evidence="4 8" id="KW-0418">Kinase</keyword>
<keyword evidence="6" id="KW-0472">Membrane</keyword>
<comment type="catalytic activity">
    <reaction evidence="1">
        <text>ATP + protein L-histidine = ADP + protein N-phospho-L-histidine.</text>
        <dbReference type="EC" id="2.7.13.3"/>
    </reaction>
</comment>
<dbReference type="Pfam" id="PF07730">
    <property type="entry name" value="HisKA_3"/>
    <property type="match status" value="1"/>
</dbReference>
<feature type="transmembrane region" description="Helical" evidence="6">
    <location>
        <begin position="125"/>
        <end position="144"/>
    </location>
</feature>
<dbReference type="Gene3D" id="1.20.5.1930">
    <property type="match status" value="1"/>
</dbReference>
<evidence type="ECO:0000256" key="1">
    <source>
        <dbReference type="ARBA" id="ARBA00000085"/>
    </source>
</evidence>
<keyword evidence="9" id="KW-1185">Reference proteome</keyword>
<dbReference type="EC" id="2.7.13.3" evidence="2"/>
<feature type="transmembrane region" description="Helical" evidence="6">
    <location>
        <begin position="60"/>
        <end position="84"/>
    </location>
</feature>